<dbReference type="Pfam" id="PF04909">
    <property type="entry name" value="Amidohydro_2"/>
    <property type="match status" value="1"/>
</dbReference>
<dbReference type="Proteomes" id="UP001601992">
    <property type="component" value="Unassembled WGS sequence"/>
</dbReference>
<evidence type="ECO:0000256" key="1">
    <source>
        <dbReference type="ARBA" id="ARBA00023239"/>
    </source>
</evidence>
<dbReference type="Gene3D" id="3.20.20.140">
    <property type="entry name" value="Metal-dependent hydrolases"/>
    <property type="match status" value="1"/>
</dbReference>
<sequence length="285" mass="30695">MTLFDLHTHIISPDTERYPSRPLGGNRSTWSSERPVTLEQLLRSLDEAGIEKAAVVQAATMYGFDNSYVADSLADHRDRLIGVGSIDLVADDALERIDHWIGERGFAGVRVRAADGTTAVNNAASLDDPRLEPAWSRLEADRIPVCIQMHSEHAPVLASVLRRHPGLVVALDHGARPNLAGGPPYSVLSELFELTGFPNVFLKITPITIRRAAAEPDGDPAKLIARLVEGFGSERIAWGSNFPASAGSLAELRAFVEGALAELAPEQRVDILGGTAARIYPQLAG</sequence>
<evidence type="ECO:0000313" key="3">
    <source>
        <dbReference type="EMBL" id="MFF3566480.1"/>
    </source>
</evidence>
<dbReference type="InterPro" id="IPR032466">
    <property type="entry name" value="Metal_Hydrolase"/>
</dbReference>
<keyword evidence="4" id="KW-1185">Reference proteome</keyword>
<dbReference type="InterPro" id="IPR032465">
    <property type="entry name" value="ACMSD"/>
</dbReference>
<keyword evidence="1" id="KW-0456">Lyase</keyword>
<dbReference type="RefSeq" id="WP_040827924.1">
    <property type="nucleotide sequence ID" value="NZ_JBIAQY010000001.1"/>
</dbReference>
<dbReference type="PANTHER" id="PTHR21240">
    <property type="entry name" value="2-AMINO-3-CARBOXYLMUCONATE-6-SEMIALDEHYDE DECARBOXYLASE"/>
    <property type="match status" value="1"/>
</dbReference>
<reference evidence="3 4" key="1">
    <citation type="submission" date="2024-10" db="EMBL/GenBank/DDBJ databases">
        <title>The Natural Products Discovery Center: Release of the First 8490 Sequenced Strains for Exploring Actinobacteria Biosynthetic Diversity.</title>
        <authorList>
            <person name="Kalkreuter E."/>
            <person name="Kautsar S.A."/>
            <person name="Yang D."/>
            <person name="Bader C.D."/>
            <person name="Teijaro C.N."/>
            <person name="Fluegel L."/>
            <person name="Davis C.M."/>
            <person name="Simpson J.R."/>
            <person name="Lauterbach L."/>
            <person name="Steele A.D."/>
            <person name="Gui C."/>
            <person name="Meng S."/>
            <person name="Li G."/>
            <person name="Viehrig K."/>
            <person name="Ye F."/>
            <person name="Su P."/>
            <person name="Kiefer A.F."/>
            <person name="Nichols A."/>
            <person name="Cepeda A.J."/>
            <person name="Yan W."/>
            <person name="Fan B."/>
            <person name="Jiang Y."/>
            <person name="Adhikari A."/>
            <person name="Zheng C.-J."/>
            <person name="Schuster L."/>
            <person name="Cowan T.M."/>
            <person name="Smanski M.J."/>
            <person name="Chevrette M.G."/>
            <person name="De Carvalho L.P.S."/>
            <person name="Shen B."/>
        </authorList>
    </citation>
    <scope>NUCLEOTIDE SEQUENCE [LARGE SCALE GENOMIC DNA]</scope>
    <source>
        <strain evidence="3 4">NPDC002593</strain>
    </source>
</reference>
<name>A0ABW6RTB0_9NOCA</name>
<dbReference type="SUPFAM" id="SSF51556">
    <property type="entry name" value="Metallo-dependent hydrolases"/>
    <property type="match status" value="1"/>
</dbReference>
<protein>
    <submittedName>
        <fullName evidence="3">Amidohydrolase family protein</fullName>
    </submittedName>
</protein>
<accession>A0ABW6RTB0</accession>
<organism evidence="3 4">
    <name type="scientific">Nocardia jiangxiensis</name>
    <dbReference type="NCBI Taxonomy" id="282685"/>
    <lineage>
        <taxon>Bacteria</taxon>
        <taxon>Bacillati</taxon>
        <taxon>Actinomycetota</taxon>
        <taxon>Actinomycetes</taxon>
        <taxon>Mycobacteriales</taxon>
        <taxon>Nocardiaceae</taxon>
        <taxon>Nocardia</taxon>
    </lineage>
</organism>
<dbReference type="InterPro" id="IPR006680">
    <property type="entry name" value="Amidohydro-rel"/>
</dbReference>
<dbReference type="PANTHER" id="PTHR21240:SF28">
    <property type="entry name" value="ISO-OROTATE DECARBOXYLASE (EUROFUNG)"/>
    <property type="match status" value="1"/>
</dbReference>
<evidence type="ECO:0000259" key="2">
    <source>
        <dbReference type="Pfam" id="PF04909"/>
    </source>
</evidence>
<comment type="caution">
    <text evidence="3">The sequence shown here is derived from an EMBL/GenBank/DDBJ whole genome shotgun (WGS) entry which is preliminary data.</text>
</comment>
<evidence type="ECO:0000313" key="4">
    <source>
        <dbReference type="Proteomes" id="UP001601992"/>
    </source>
</evidence>
<proteinExistence type="predicted"/>
<dbReference type="EMBL" id="JBIAQY010000001">
    <property type="protein sequence ID" value="MFF3566480.1"/>
    <property type="molecule type" value="Genomic_DNA"/>
</dbReference>
<gene>
    <name evidence="3" type="ORF">ACFYXQ_01715</name>
</gene>
<feature type="domain" description="Amidohydrolase-related" evidence="2">
    <location>
        <begin position="5"/>
        <end position="281"/>
    </location>
</feature>